<dbReference type="STRING" id="1244869.H261_00480"/>
<dbReference type="GO" id="GO:0008408">
    <property type="term" value="F:3'-5' exonuclease activity"/>
    <property type="evidence" value="ECO:0007669"/>
    <property type="project" value="TreeGrafter"/>
</dbReference>
<organism evidence="7 8">
    <name type="scientific">Paramagnetospirillum caucaseum</name>
    <dbReference type="NCBI Taxonomy" id="1244869"/>
    <lineage>
        <taxon>Bacteria</taxon>
        <taxon>Pseudomonadati</taxon>
        <taxon>Pseudomonadota</taxon>
        <taxon>Alphaproteobacteria</taxon>
        <taxon>Rhodospirillales</taxon>
        <taxon>Magnetospirillaceae</taxon>
        <taxon>Paramagnetospirillum</taxon>
    </lineage>
</organism>
<dbReference type="RefSeq" id="WP_008613101.1">
    <property type="nucleotide sequence ID" value="NZ_AONQ01000001.1"/>
</dbReference>
<evidence type="ECO:0000256" key="4">
    <source>
        <dbReference type="SAM" id="Phobius"/>
    </source>
</evidence>
<dbReference type="InterPro" id="IPR013520">
    <property type="entry name" value="Ribonucl_H"/>
</dbReference>
<dbReference type="InterPro" id="IPR000014">
    <property type="entry name" value="PAS"/>
</dbReference>
<dbReference type="OrthoDB" id="9804290at2"/>
<keyword evidence="4" id="KW-0472">Membrane</keyword>
<dbReference type="eggNOG" id="COG0847">
    <property type="taxonomic scope" value="Bacteria"/>
</dbReference>
<comment type="subunit">
    <text evidence="2">DNA polymerase III contains a core (composed of alpha, epsilon and theta chains) that associates with a tau subunit. This core dimerizes to form the POLIII' complex. PolIII' associates with the gamma complex (composed of gamma, delta, delta', psi and chi chains) and with the beta chain to form the complete DNA polymerase III complex.</text>
</comment>
<evidence type="ECO:0000256" key="1">
    <source>
        <dbReference type="ARBA" id="ARBA00025483"/>
    </source>
</evidence>
<keyword evidence="8" id="KW-1185">Reference proteome</keyword>
<dbReference type="GO" id="GO:0005829">
    <property type="term" value="C:cytosol"/>
    <property type="evidence" value="ECO:0007669"/>
    <property type="project" value="TreeGrafter"/>
</dbReference>
<evidence type="ECO:0000259" key="6">
    <source>
        <dbReference type="SMART" id="SM00479"/>
    </source>
</evidence>
<dbReference type="SUPFAM" id="SSF53098">
    <property type="entry name" value="Ribonuclease H-like"/>
    <property type="match status" value="1"/>
</dbReference>
<dbReference type="AlphaFoldDB" id="M3AHH9"/>
<dbReference type="SMART" id="SM00479">
    <property type="entry name" value="EXOIII"/>
    <property type="match status" value="1"/>
</dbReference>
<dbReference type="PANTHER" id="PTHR30231:SF41">
    <property type="entry name" value="DNA POLYMERASE III SUBUNIT EPSILON"/>
    <property type="match status" value="1"/>
</dbReference>
<accession>M3AHH9</accession>
<dbReference type="PANTHER" id="PTHR30231">
    <property type="entry name" value="DNA POLYMERASE III SUBUNIT EPSILON"/>
    <property type="match status" value="1"/>
</dbReference>
<evidence type="ECO:0000256" key="3">
    <source>
        <dbReference type="SAM" id="MobiDB-lite"/>
    </source>
</evidence>
<dbReference type="PATRIC" id="fig|1244869.3.peg.93"/>
<feature type="domain" description="PAS" evidence="5">
    <location>
        <begin position="122"/>
        <end position="188"/>
    </location>
</feature>
<evidence type="ECO:0000313" key="7">
    <source>
        <dbReference type="EMBL" id="EME72009.1"/>
    </source>
</evidence>
<dbReference type="Pfam" id="PF00929">
    <property type="entry name" value="RNase_T"/>
    <property type="match status" value="1"/>
</dbReference>
<name>M3AHH9_9PROT</name>
<sequence length="462" mass="49422">MDPTRFRRISLIVGWLAAVLLGLAVAALLPLHRPDLAPPAWVAGLLLVAGWLSLIVIHEAARSHFERLRRLRSGIEAVAHGQLFPQAIAEQMERDQGPMGEMARLVAGLSQRRHHEAAKPDRRLAAVLRAIHDGVVVITESGLISLINGPAKRVLGGGHMAIGGSIYAAVDRNSLLAALQRGARSGGKAVGADLVMLDGLAHPVSLLDLGEHRGSVIIFPSDEQTAGHEVEFALDLHDQPPAAPPPADGTLLAELPVVVLDTETTGLDSSRDSIISVGAVRCHGARLYRSTVLDLLVNPGRHIPARSTAVHGISDSMVSGKAAIAEILPEVLAFMAESVVVGHSIGFDLALLERAVRGAGLEWRPPQRLDILLLAAALSSEETGFEIDDQAARMGINITGRHTALGDSLVTAEIWVRLVPQLERRGIRTLGEARAFSRKAAGQWSRQKDMGWDEDTQLRGKP</sequence>
<gene>
    <name evidence="7" type="ORF">H261_00480</name>
</gene>
<dbReference type="Proteomes" id="UP000011744">
    <property type="component" value="Unassembled WGS sequence"/>
</dbReference>
<dbReference type="Gene3D" id="3.30.420.10">
    <property type="entry name" value="Ribonuclease H-like superfamily/Ribonuclease H"/>
    <property type="match status" value="1"/>
</dbReference>
<reference evidence="7 8" key="1">
    <citation type="journal article" date="2014" name="Genome Announc.">
        <title>Draft Genome Sequence of Magnetospirillum sp. Strain SO-1, a Freshwater Magnetotactic Bacterium Isolated from the Ol'khovka River, Russia.</title>
        <authorList>
            <person name="Grouzdev D.S."/>
            <person name="Dziuba M.V."/>
            <person name="Sukhacheva M.S."/>
            <person name="Mardanov A.V."/>
            <person name="Beletskiy A.V."/>
            <person name="Kuznetsov B.B."/>
            <person name="Skryabin K.G."/>
        </authorList>
    </citation>
    <scope>NUCLEOTIDE SEQUENCE [LARGE SCALE GENOMIC DNA]</scope>
    <source>
        <strain evidence="7 8">SO-1</strain>
    </source>
</reference>
<comment type="caution">
    <text evidence="7">The sequence shown here is derived from an EMBL/GenBank/DDBJ whole genome shotgun (WGS) entry which is preliminary data.</text>
</comment>
<evidence type="ECO:0000256" key="2">
    <source>
        <dbReference type="ARBA" id="ARBA00026073"/>
    </source>
</evidence>
<protein>
    <submittedName>
        <fullName evidence="7">DNA polymerase III subunit epsilon</fullName>
    </submittedName>
</protein>
<dbReference type="GO" id="GO:0045004">
    <property type="term" value="P:DNA replication proofreading"/>
    <property type="evidence" value="ECO:0007669"/>
    <property type="project" value="TreeGrafter"/>
</dbReference>
<dbReference type="SMART" id="SM00091">
    <property type="entry name" value="PAS"/>
    <property type="match status" value="1"/>
</dbReference>
<feature type="region of interest" description="Disordered" evidence="3">
    <location>
        <begin position="441"/>
        <end position="462"/>
    </location>
</feature>
<dbReference type="Gene3D" id="3.30.450.20">
    <property type="entry name" value="PAS domain"/>
    <property type="match status" value="1"/>
</dbReference>
<dbReference type="GO" id="GO:0003676">
    <property type="term" value="F:nucleic acid binding"/>
    <property type="evidence" value="ECO:0007669"/>
    <property type="project" value="InterPro"/>
</dbReference>
<feature type="domain" description="Exonuclease" evidence="6">
    <location>
        <begin position="256"/>
        <end position="424"/>
    </location>
</feature>
<keyword evidence="4" id="KW-1133">Transmembrane helix</keyword>
<feature type="transmembrane region" description="Helical" evidence="4">
    <location>
        <begin position="42"/>
        <end position="61"/>
    </location>
</feature>
<dbReference type="FunFam" id="3.30.420.10:FF:000045">
    <property type="entry name" value="3'-5' exonuclease DinG"/>
    <property type="match status" value="1"/>
</dbReference>
<evidence type="ECO:0000313" key="8">
    <source>
        <dbReference type="Proteomes" id="UP000011744"/>
    </source>
</evidence>
<evidence type="ECO:0000259" key="5">
    <source>
        <dbReference type="SMART" id="SM00091"/>
    </source>
</evidence>
<dbReference type="EMBL" id="AONQ01000001">
    <property type="protein sequence ID" value="EME72009.1"/>
    <property type="molecule type" value="Genomic_DNA"/>
</dbReference>
<dbReference type="InterPro" id="IPR012337">
    <property type="entry name" value="RNaseH-like_sf"/>
</dbReference>
<proteinExistence type="predicted"/>
<comment type="function">
    <text evidence="1">DNA polymerase III is a complex, multichain enzyme responsible for most of the replicative synthesis in bacteria. The epsilon subunit contain the editing function and is a proofreading 3'-5' exonuclease.</text>
</comment>
<dbReference type="InterPro" id="IPR036397">
    <property type="entry name" value="RNaseH_sf"/>
</dbReference>
<dbReference type="CDD" id="cd06127">
    <property type="entry name" value="DEDDh"/>
    <property type="match status" value="1"/>
</dbReference>
<keyword evidence="4" id="KW-0812">Transmembrane</keyword>